<reference evidence="1 2" key="1">
    <citation type="submission" date="2019-02" db="EMBL/GenBank/DDBJ databases">
        <title>Deep-cultivation of Planctomycetes and their phenomic and genomic characterization uncovers novel biology.</title>
        <authorList>
            <person name="Wiegand S."/>
            <person name="Jogler M."/>
            <person name="Boedeker C."/>
            <person name="Pinto D."/>
            <person name="Vollmers J."/>
            <person name="Rivas-Marin E."/>
            <person name="Kohn T."/>
            <person name="Peeters S.H."/>
            <person name="Heuer A."/>
            <person name="Rast P."/>
            <person name="Oberbeckmann S."/>
            <person name="Bunk B."/>
            <person name="Jeske O."/>
            <person name="Meyerdierks A."/>
            <person name="Storesund J.E."/>
            <person name="Kallscheuer N."/>
            <person name="Luecker S."/>
            <person name="Lage O.M."/>
            <person name="Pohl T."/>
            <person name="Merkel B.J."/>
            <person name="Hornburger P."/>
            <person name="Mueller R.-W."/>
            <person name="Bruemmer F."/>
            <person name="Labrenz M."/>
            <person name="Spormann A.M."/>
            <person name="Op den Camp H."/>
            <person name="Overmann J."/>
            <person name="Amann R."/>
            <person name="Jetten M.S.M."/>
            <person name="Mascher T."/>
            <person name="Medema M.H."/>
            <person name="Devos D.P."/>
            <person name="Kaster A.-K."/>
            <person name="Ovreas L."/>
            <person name="Rohde M."/>
            <person name="Galperin M.Y."/>
            <person name="Jogler C."/>
        </authorList>
    </citation>
    <scope>NUCLEOTIDE SEQUENCE [LARGE SCALE GENOMIC DNA]</scope>
    <source>
        <strain evidence="1 2">Pla133</strain>
    </source>
</reference>
<dbReference type="KEGG" id="pbap:Pla133_27770"/>
<name>A0A518BL38_9BACT</name>
<sequence>MTTLTTIPSLTAGKTYTAATELSEITHGYTAEFDITTWNEKVPAMLALRRPNAEGVYMGPLADHDGEFACIDHGDDDWAIYRPEDLRG</sequence>
<dbReference type="Proteomes" id="UP000316921">
    <property type="component" value="Chromosome"/>
</dbReference>
<dbReference type="AlphaFoldDB" id="A0A518BL38"/>
<organism evidence="1 2">
    <name type="scientific">Engelhardtia mirabilis</name>
    <dbReference type="NCBI Taxonomy" id="2528011"/>
    <lineage>
        <taxon>Bacteria</taxon>
        <taxon>Pseudomonadati</taxon>
        <taxon>Planctomycetota</taxon>
        <taxon>Planctomycetia</taxon>
        <taxon>Planctomycetia incertae sedis</taxon>
        <taxon>Engelhardtia</taxon>
    </lineage>
</organism>
<dbReference type="RefSeq" id="WP_145066054.1">
    <property type="nucleotide sequence ID" value="NZ_CP036287.1"/>
</dbReference>
<keyword evidence="2" id="KW-1185">Reference proteome</keyword>
<accession>A0A518BL38</accession>
<evidence type="ECO:0000313" key="2">
    <source>
        <dbReference type="Proteomes" id="UP000316921"/>
    </source>
</evidence>
<proteinExistence type="predicted"/>
<dbReference type="EMBL" id="CP036287">
    <property type="protein sequence ID" value="QDU67689.1"/>
    <property type="molecule type" value="Genomic_DNA"/>
</dbReference>
<evidence type="ECO:0000313" key="1">
    <source>
        <dbReference type="EMBL" id="QDU67689.1"/>
    </source>
</evidence>
<gene>
    <name evidence="1" type="ORF">Pla133_27770</name>
</gene>
<protein>
    <submittedName>
        <fullName evidence="1">Uncharacterized protein</fullName>
    </submittedName>
</protein>